<organism evidence="2 5">
    <name type="scientific">Rotaria magnacalcarata</name>
    <dbReference type="NCBI Taxonomy" id="392030"/>
    <lineage>
        <taxon>Eukaryota</taxon>
        <taxon>Metazoa</taxon>
        <taxon>Spiralia</taxon>
        <taxon>Gnathifera</taxon>
        <taxon>Rotifera</taxon>
        <taxon>Eurotatoria</taxon>
        <taxon>Bdelloidea</taxon>
        <taxon>Philodinida</taxon>
        <taxon>Philodinidae</taxon>
        <taxon>Rotaria</taxon>
    </lineage>
</organism>
<evidence type="ECO:0000256" key="1">
    <source>
        <dbReference type="SAM" id="MobiDB-lite"/>
    </source>
</evidence>
<dbReference type="AlphaFoldDB" id="A0A8S3FLX4"/>
<evidence type="ECO:0000313" key="2">
    <source>
        <dbReference type="EMBL" id="CAF5128837.1"/>
    </source>
</evidence>
<dbReference type="EMBL" id="CAJOBI010316041">
    <property type="protein sequence ID" value="CAF5177068.1"/>
    <property type="molecule type" value="Genomic_DNA"/>
</dbReference>
<reference evidence="2" key="1">
    <citation type="submission" date="2021-02" db="EMBL/GenBank/DDBJ databases">
        <authorList>
            <person name="Nowell W R."/>
        </authorList>
    </citation>
    <scope>NUCLEOTIDE SEQUENCE</scope>
</reference>
<accession>A0A8S3FLX4</accession>
<proteinExistence type="predicted"/>
<sequence>DNSKATTTKKGPTKRSAPTSGKKVGAVPAKKKLLSDEPFEDHTNEEKIEEADNNTEDEASTVKQAKKGRPATKAAASTSKTNNRSAKKTKAT</sequence>
<dbReference type="Proteomes" id="UP000681720">
    <property type="component" value="Unassembled WGS sequence"/>
</dbReference>
<dbReference type="Proteomes" id="UP000676336">
    <property type="component" value="Unassembled WGS sequence"/>
</dbReference>
<dbReference type="Proteomes" id="UP000681967">
    <property type="component" value="Unassembled WGS sequence"/>
</dbReference>
<evidence type="ECO:0000313" key="3">
    <source>
        <dbReference type="EMBL" id="CAF5177068.1"/>
    </source>
</evidence>
<feature type="compositionally biased region" description="Polar residues" evidence="1">
    <location>
        <begin position="1"/>
        <end position="10"/>
    </location>
</feature>
<feature type="compositionally biased region" description="Acidic residues" evidence="1">
    <location>
        <begin position="47"/>
        <end position="59"/>
    </location>
</feature>
<feature type="compositionally biased region" description="Low complexity" evidence="1">
    <location>
        <begin position="71"/>
        <end position="81"/>
    </location>
</feature>
<protein>
    <submittedName>
        <fullName evidence="2">Uncharacterized protein</fullName>
    </submittedName>
</protein>
<name>A0A8S3FLX4_9BILA</name>
<gene>
    <name evidence="2" type="ORF">BYL167_LOCUS68182</name>
    <name evidence="4" type="ORF">GIL414_LOCUS78045</name>
    <name evidence="3" type="ORF">SMN809_LOCUS67785</name>
</gene>
<evidence type="ECO:0000313" key="4">
    <source>
        <dbReference type="EMBL" id="CAF5205661.1"/>
    </source>
</evidence>
<evidence type="ECO:0000313" key="5">
    <source>
        <dbReference type="Proteomes" id="UP000681967"/>
    </source>
</evidence>
<comment type="caution">
    <text evidence="2">The sequence shown here is derived from an EMBL/GenBank/DDBJ whole genome shotgun (WGS) entry which is preliminary data.</text>
</comment>
<dbReference type="EMBL" id="CAJOBJ010349022">
    <property type="protein sequence ID" value="CAF5205661.1"/>
    <property type="molecule type" value="Genomic_DNA"/>
</dbReference>
<feature type="non-terminal residue" evidence="2">
    <location>
        <position position="92"/>
    </location>
</feature>
<dbReference type="EMBL" id="CAJOBH010247290">
    <property type="protein sequence ID" value="CAF5128837.1"/>
    <property type="molecule type" value="Genomic_DNA"/>
</dbReference>
<feature type="region of interest" description="Disordered" evidence="1">
    <location>
        <begin position="1"/>
        <end position="92"/>
    </location>
</feature>